<accession>A0A382RFF4</accession>
<reference evidence="2" key="1">
    <citation type="submission" date="2018-05" db="EMBL/GenBank/DDBJ databases">
        <authorList>
            <person name="Lanie J.A."/>
            <person name="Ng W.-L."/>
            <person name="Kazmierczak K.M."/>
            <person name="Andrzejewski T.M."/>
            <person name="Davidsen T.M."/>
            <person name="Wayne K.J."/>
            <person name="Tettelin H."/>
            <person name="Glass J.I."/>
            <person name="Rusch D."/>
            <person name="Podicherti R."/>
            <person name="Tsui H.-C.T."/>
            <person name="Winkler M.E."/>
        </authorList>
    </citation>
    <scope>NUCLEOTIDE SEQUENCE</scope>
</reference>
<feature type="non-terminal residue" evidence="2">
    <location>
        <position position="184"/>
    </location>
</feature>
<dbReference type="InterPro" id="IPR039104">
    <property type="entry name" value="6PGL"/>
</dbReference>
<evidence type="ECO:0000259" key="1">
    <source>
        <dbReference type="Pfam" id="PF01182"/>
    </source>
</evidence>
<evidence type="ECO:0000313" key="2">
    <source>
        <dbReference type="EMBL" id="SVC96413.1"/>
    </source>
</evidence>
<dbReference type="SUPFAM" id="SSF100950">
    <property type="entry name" value="NagB/RpiA/CoA transferase-like"/>
    <property type="match status" value="1"/>
</dbReference>
<feature type="domain" description="Glucosamine/galactosamine-6-phosphate isomerase" evidence="1">
    <location>
        <begin position="9"/>
        <end position="160"/>
    </location>
</feature>
<protein>
    <recommendedName>
        <fullName evidence="1">Glucosamine/galactosamine-6-phosphate isomerase domain-containing protein</fullName>
    </recommendedName>
</protein>
<dbReference type="InterPro" id="IPR006148">
    <property type="entry name" value="Glc/Gal-6P_isomerase"/>
</dbReference>
<sequence length="184" mass="21013">MESLCIFSDPDTMAKEIASQLEKNADQAEKDGRIFTLVLSGGSTCIHLYRAIAEQRFADRIPWHVMHLFWADERCAPPENEESNYRICRSILLDRIVISNSNIHRIREEEDPIFESTRYAKEIQDHMMLREGQAIFFDWVFLGVGTDGHTASLFARDDSTKLIQPLQSGIPPSNVSEKGHVDAF</sequence>
<dbReference type="Pfam" id="PF01182">
    <property type="entry name" value="Glucosamine_iso"/>
    <property type="match status" value="1"/>
</dbReference>
<gene>
    <name evidence="2" type="ORF">METZ01_LOCUS349267</name>
</gene>
<name>A0A382RFF4_9ZZZZ</name>
<organism evidence="2">
    <name type="scientific">marine metagenome</name>
    <dbReference type="NCBI Taxonomy" id="408172"/>
    <lineage>
        <taxon>unclassified sequences</taxon>
        <taxon>metagenomes</taxon>
        <taxon>ecological metagenomes</taxon>
    </lineage>
</organism>
<dbReference type="AlphaFoldDB" id="A0A382RFF4"/>
<dbReference type="InterPro" id="IPR037171">
    <property type="entry name" value="NagB/RpiA_transferase-like"/>
</dbReference>
<dbReference type="PANTHER" id="PTHR11054">
    <property type="entry name" value="6-PHOSPHOGLUCONOLACTONASE"/>
    <property type="match status" value="1"/>
</dbReference>
<dbReference type="Gene3D" id="3.40.50.1360">
    <property type="match status" value="1"/>
</dbReference>
<dbReference type="PANTHER" id="PTHR11054:SF0">
    <property type="entry name" value="6-PHOSPHOGLUCONOLACTONASE"/>
    <property type="match status" value="1"/>
</dbReference>
<proteinExistence type="predicted"/>
<dbReference type="EMBL" id="UINC01121327">
    <property type="protein sequence ID" value="SVC96413.1"/>
    <property type="molecule type" value="Genomic_DNA"/>
</dbReference>
<dbReference type="GO" id="GO:0005975">
    <property type="term" value="P:carbohydrate metabolic process"/>
    <property type="evidence" value="ECO:0007669"/>
    <property type="project" value="InterPro"/>
</dbReference>